<evidence type="ECO:0008006" key="16">
    <source>
        <dbReference type="Google" id="ProtNLM"/>
    </source>
</evidence>
<dbReference type="GO" id="GO:0016020">
    <property type="term" value="C:membrane"/>
    <property type="evidence" value="ECO:0007669"/>
    <property type="project" value="UniProtKB-SubCell"/>
</dbReference>
<gene>
    <name evidence="14" type="ORF">K2173_002589</name>
</gene>
<dbReference type="PANTHER" id="PTHR47947">
    <property type="entry name" value="CYTOCHROME P450 82C3-RELATED"/>
    <property type="match status" value="1"/>
</dbReference>
<dbReference type="InterPro" id="IPR050651">
    <property type="entry name" value="Plant_Cytochrome_P450_Monoox"/>
</dbReference>
<evidence type="ECO:0000256" key="13">
    <source>
        <dbReference type="SAM" id="SignalP"/>
    </source>
</evidence>
<keyword evidence="5 11" id="KW-0479">Metal-binding</keyword>
<evidence type="ECO:0000256" key="1">
    <source>
        <dbReference type="ARBA" id="ARBA00004167"/>
    </source>
</evidence>
<evidence type="ECO:0000256" key="4">
    <source>
        <dbReference type="ARBA" id="ARBA00022692"/>
    </source>
</evidence>
<feature type="signal peptide" evidence="13">
    <location>
        <begin position="1"/>
        <end position="25"/>
    </location>
</feature>
<evidence type="ECO:0000256" key="2">
    <source>
        <dbReference type="ARBA" id="ARBA00010617"/>
    </source>
</evidence>
<evidence type="ECO:0000256" key="12">
    <source>
        <dbReference type="RuleBase" id="RU000461"/>
    </source>
</evidence>
<evidence type="ECO:0000256" key="11">
    <source>
        <dbReference type="PIRSR" id="PIRSR602401-1"/>
    </source>
</evidence>
<keyword evidence="3 11" id="KW-0349">Heme</keyword>
<dbReference type="AlphaFoldDB" id="A0AAV8TT06"/>
<dbReference type="FunFam" id="1.10.630.10:FF:000026">
    <property type="entry name" value="Cytochrome P450 82C4"/>
    <property type="match status" value="1"/>
</dbReference>
<dbReference type="Proteomes" id="UP001159364">
    <property type="component" value="Linkage Group LG03"/>
</dbReference>
<dbReference type="EMBL" id="JAIWQS010000003">
    <property type="protein sequence ID" value="KAJ8769385.1"/>
    <property type="molecule type" value="Genomic_DNA"/>
</dbReference>
<keyword evidence="13" id="KW-0732">Signal</keyword>
<dbReference type="InterPro" id="IPR017972">
    <property type="entry name" value="Cyt_P450_CS"/>
</dbReference>
<keyword evidence="7 12" id="KW-0560">Oxidoreductase</keyword>
<feature type="binding site" description="axial binding residue" evidence="11">
    <location>
        <position position="435"/>
    </location>
    <ligand>
        <name>heme</name>
        <dbReference type="ChEBI" id="CHEBI:30413"/>
    </ligand>
    <ligandPart>
        <name>Fe</name>
        <dbReference type="ChEBI" id="CHEBI:18248"/>
    </ligandPart>
</feature>
<dbReference type="PRINTS" id="PR00463">
    <property type="entry name" value="EP450I"/>
</dbReference>
<dbReference type="CDD" id="cd20653">
    <property type="entry name" value="CYP81"/>
    <property type="match status" value="1"/>
</dbReference>
<dbReference type="Gene3D" id="1.10.630.10">
    <property type="entry name" value="Cytochrome P450"/>
    <property type="match status" value="1"/>
</dbReference>
<evidence type="ECO:0000256" key="5">
    <source>
        <dbReference type="ARBA" id="ARBA00022723"/>
    </source>
</evidence>
<dbReference type="GO" id="GO:0016705">
    <property type="term" value="F:oxidoreductase activity, acting on paired donors, with incorporation or reduction of molecular oxygen"/>
    <property type="evidence" value="ECO:0007669"/>
    <property type="project" value="InterPro"/>
</dbReference>
<keyword evidence="15" id="KW-1185">Reference proteome</keyword>
<organism evidence="14 15">
    <name type="scientific">Erythroxylum novogranatense</name>
    <dbReference type="NCBI Taxonomy" id="1862640"/>
    <lineage>
        <taxon>Eukaryota</taxon>
        <taxon>Viridiplantae</taxon>
        <taxon>Streptophyta</taxon>
        <taxon>Embryophyta</taxon>
        <taxon>Tracheophyta</taxon>
        <taxon>Spermatophyta</taxon>
        <taxon>Magnoliopsida</taxon>
        <taxon>eudicotyledons</taxon>
        <taxon>Gunneridae</taxon>
        <taxon>Pentapetalae</taxon>
        <taxon>rosids</taxon>
        <taxon>fabids</taxon>
        <taxon>Malpighiales</taxon>
        <taxon>Erythroxylaceae</taxon>
        <taxon>Erythroxylum</taxon>
    </lineage>
</organism>
<evidence type="ECO:0000256" key="9">
    <source>
        <dbReference type="ARBA" id="ARBA00023033"/>
    </source>
</evidence>
<keyword evidence="4" id="KW-0812">Transmembrane</keyword>
<evidence type="ECO:0000256" key="3">
    <source>
        <dbReference type="ARBA" id="ARBA00022617"/>
    </source>
</evidence>
<comment type="subcellular location">
    <subcellularLocation>
        <location evidence="1">Membrane</location>
        <topology evidence="1">Single-pass membrane protein</topology>
    </subcellularLocation>
</comment>
<accession>A0AAV8TT06</accession>
<evidence type="ECO:0000256" key="7">
    <source>
        <dbReference type="ARBA" id="ARBA00023002"/>
    </source>
</evidence>
<dbReference type="PROSITE" id="PS00086">
    <property type="entry name" value="CYTOCHROME_P450"/>
    <property type="match status" value="1"/>
</dbReference>
<dbReference type="GO" id="GO:0005506">
    <property type="term" value="F:iron ion binding"/>
    <property type="evidence" value="ECO:0007669"/>
    <property type="project" value="InterPro"/>
</dbReference>
<sequence>MDTTIFLAISFLFLFLAQRFHRARTIRKNLPPSPPGLPIIGHLHLQEPPMYLTYYNLAKKYGPIFSLRFGSRTVVVVSSTSTIEECFTKNDIVLANRSKLLVGKYLGYNYTAIDHTSYGEHWRNLRRISASEFLSNSRLNLLESIRKDEVKQLVTKLSRESMNDFAEVELKSVFRDLSFNILMRMTAGKRYFGDDVNEEETREFQKLMMELPSFYDTSNPRDFFPIWSWIDGGRFEKRLRNVYQRMDNFMQNLVEACRDKLHPGSLETLVNNLLVLQKSDSQNITDEIIKGFISSMIFAGTEAIYVTLEWAMASVLKDSKILIKSREEIDNIIGQDCKLEENDLSKLPYLQNIILEALRMFPSTPVMDPHMASEDCTLAGYNIPRGTVVLANAWALHRDPSVWDDPNTFKPERFEGIGDGAIKNFIPFGMGRRSCPGMNLGYRVLGLALGSLIQCFDWRRVPGDDIDMRGGSGSTMPKVIPLKAMCKARPVVKKILS</sequence>
<evidence type="ECO:0000313" key="14">
    <source>
        <dbReference type="EMBL" id="KAJ8769385.1"/>
    </source>
</evidence>
<reference evidence="14 15" key="1">
    <citation type="submission" date="2021-09" db="EMBL/GenBank/DDBJ databases">
        <title>Genomic insights and catalytic innovation underlie evolution of tropane alkaloids biosynthesis.</title>
        <authorList>
            <person name="Wang Y.-J."/>
            <person name="Tian T."/>
            <person name="Huang J.-P."/>
            <person name="Huang S.-X."/>
        </authorList>
    </citation>
    <scope>NUCLEOTIDE SEQUENCE [LARGE SCALE GENOMIC DNA]</scope>
    <source>
        <strain evidence="14">KIB-2018</strain>
        <tissue evidence="14">Leaf</tissue>
    </source>
</reference>
<comment type="caution">
    <text evidence="14">The sequence shown here is derived from an EMBL/GenBank/DDBJ whole genome shotgun (WGS) entry which is preliminary data.</text>
</comment>
<evidence type="ECO:0000256" key="10">
    <source>
        <dbReference type="ARBA" id="ARBA00023136"/>
    </source>
</evidence>
<dbReference type="InterPro" id="IPR002401">
    <property type="entry name" value="Cyt_P450_E_grp-I"/>
</dbReference>
<keyword evidence="8 11" id="KW-0408">Iron</keyword>
<dbReference type="PRINTS" id="PR00385">
    <property type="entry name" value="P450"/>
</dbReference>
<dbReference type="InterPro" id="IPR036396">
    <property type="entry name" value="Cyt_P450_sf"/>
</dbReference>
<feature type="chain" id="PRO_5043529880" description="Cytochrome P450" evidence="13">
    <location>
        <begin position="26"/>
        <end position="497"/>
    </location>
</feature>
<dbReference type="SUPFAM" id="SSF48264">
    <property type="entry name" value="Cytochrome P450"/>
    <property type="match status" value="1"/>
</dbReference>
<keyword evidence="10" id="KW-0472">Membrane</keyword>
<protein>
    <recommendedName>
        <fullName evidence="16">Cytochrome P450</fullName>
    </recommendedName>
</protein>
<evidence type="ECO:0000256" key="6">
    <source>
        <dbReference type="ARBA" id="ARBA00022989"/>
    </source>
</evidence>
<keyword evidence="6" id="KW-1133">Transmembrane helix</keyword>
<evidence type="ECO:0000256" key="8">
    <source>
        <dbReference type="ARBA" id="ARBA00023004"/>
    </source>
</evidence>
<dbReference type="PANTHER" id="PTHR47947:SF62">
    <property type="entry name" value="CYTOCHROME P450, FAMILY 81, SUBFAMILY D, POLYPEPTIDE 5"/>
    <property type="match status" value="1"/>
</dbReference>
<dbReference type="GO" id="GO:0004497">
    <property type="term" value="F:monooxygenase activity"/>
    <property type="evidence" value="ECO:0007669"/>
    <property type="project" value="UniProtKB-KW"/>
</dbReference>
<proteinExistence type="inferred from homology"/>
<name>A0AAV8TT06_9ROSI</name>
<dbReference type="Pfam" id="PF00067">
    <property type="entry name" value="p450"/>
    <property type="match status" value="1"/>
</dbReference>
<comment type="cofactor">
    <cofactor evidence="11">
        <name>heme</name>
        <dbReference type="ChEBI" id="CHEBI:30413"/>
    </cofactor>
</comment>
<evidence type="ECO:0000313" key="15">
    <source>
        <dbReference type="Proteomes" id="UP001159364"/>
    </source>
</evidence>
<dbReference type="GO" id="GO:0020037">
    <property type="term" value="F:heme binding"/>
    <property type="evidence" value="ECO:0007669"/>
    <property type="project" value="InterPro"/>
</dbReference>
<keyword evidence="9 12" id="KW-0503">Monooxygenase</keyword>
<dbReference type="InterPro" id="IPR001128">
    <property type="entry name" value="Cyt_P450"/>
</dbReference>
<comment type="similarity">
    <text evidence="2 12">Belongs to the cytochrome P450 family.</text>
</comment>